<dbReference type="VEuPathDB" id="TrichDB:TRFO_06195"/>
<sequence length="295" mass="32454">MSDADIASFVSITCSTAQQAKQFLEMANGDLSQAIELYYQNPNPPPQTRPAPQQRPAPQPQPQRPSQPRPTGQPHRPAPGGSNPNPQSMIDDIFHHAQQEQNFDAGDDKVEKIKVTFWKNGFQVDDGDFRSNEDPQNQEFLQAVSRGMIPRELQKSGVQLDVEIEDNREKDYVPKPKPFNPFGGKAHTFGGGPSNKAAPPPRPSPQAGGGETNFAVPGRPATKIRVQMPDQLVTLSVNTSATIGDLKEYIMQNRPDFRGKKLKLDVAFPPQALTSDSVTVEQAKLKMAQINLTIL</sequence>
<dbReference type="GO" id="GO:0043130">
    <property type="term" value="F:ubiquitin binding"/>
    <property type="evidence" value="ECO:0007669"/>
    <property type="project" value="TreeGrafter"/>
</dbReference>
<dbReference type="Pfam" id="PF08059">
    <property type="entry name" value="SEP"/>
    <property type="match status" value="1"/>
</dbReference>
<dbReference type="RefSeq" id="XP_068357891.1">
    <property type="nucleotide sequence ID" value="XM_068492944.1"/>
</dbReference>
<dbReference type="SMART" id="SM00553">
    <property type="entry name" value="SEP"/>
    <property type="match status" value="1"/>
</dbReference>
<dbReference type="GO" id="GO:0000045">
    <property type="term" value="P:autophagosome assembly"/>
    <property type="evidence" value="ECO:0007669"/>
    <property type="project" value="TreeGrafter"/>
</dbReference>
<organism evidence="3 4">
    <name type="scientific">Tritrichomonas foetus</name>
    <dbReference type="NCBI Taxonomy" id="1144522"/>
    <lineage>
        <taxon>Eukaryota</taxon>
        <taxon>Metamonada</taxon>
        <taxon>Parabasalia</taxon>
        <taxon>Tritrichomonadida</taxon>
        <taxon>Tritrichomonadidae</taxon>
        <taxon>Tritrichomonas</taxon>
    </lineage>
</organism>
<dbReference type="InterPro" id="IPR009060">
    <property type="entry name" value="UBA-like_sf"/>
</dbReference>
<feature type="region of interest" description="Disordered" evidence="1">
    <location>
        <begin position="38"/>
        <end position="90"/>
    </location>
</feature>
<dbReference type="PANTHER" id="PTHR23333">
    <property type="entry name" value="UBX DOMAIN CONTAINING PROTEIN"/>
    <property type="match status" value="1"/>
</dbReference>
<accession>A0A1J4K0I7</accession>
<dbReference type="FunFam" id="3.30.420.210:FF:000002">
    <property type="entry name" value="UBX domain-containing protein 1"/>
    <property type="match status" value="1"/>
</dbReference>
<evidence type="ECO:0000313" key="4">
    <source>
        <dbReference type="Proteomes" id="UP000179807"/>
    </source>
</evidence>
<evidence type="ECO:0000313" key="3">
    <source>
        <dbReference type="EMBL" id="OHT04755.1"/>
    </source>
</evidence>
<dbReference type="GO" id="GO:0005829">
    <property type="term" value="C:cytosol"/>
    <property type="evidence" value="ECO:0007669"/>
    <property type="project" value="TreeGrafter"/>
</dbReference>
<dbReference type="GO" id="GO:0031468">
    <property type="term" value="P:nuclear membrane reassembly"/>
    <property type="evidence" value="ECO:0007669"/>
    <property type="project" value="TreeGrafter"/>
</dbReference>
<dbReference type="InterPro" id="IPR012989">
    <property type="entry name" value="SEP_domain"/>
</dbReference>
<dbReference type="InterPro" id="IPR029071">
    <property type="entry name" value="Ubiquitin-like_domsf"/>
</dbReference>
<gene>
    <name evidence="3" type="ORF">TRFO_06195</name>
</gene>
<dbReference type="GO" id="GO:0005634">
    <property type="term" value="C:nucleus"/>
    <property type="evidence" value="ECO:0007669"/>
    <property type="project" value="TreeGrafter"/>
</dbReference>
<dbReference type="CDD" id="cd14348">
    <property type="entry name" value="UBA_p47"/>
    <property type="match status" value="1"/>
</dbReference>
<dbReference type="SUPFAM" id="SSF102848">
    <property type="entry name" value="NSFL1 (p97 ATPase) cofactor p47, SEP domain"/>
    <property type="match status" value="1"/>
</dbReference>
<dbReference type="GO" id="GO:0007030">
    <property type="term" value="P:Golgi organization"/>
    <property type="evidence" value="ECO:0007669"/>
    <property type="project" value="TreeGrafter"/>
</dbReference>
<dbReference type="GO" id="GO:0043161">
    <property type="term" value="P:proteasome-mediated ubiquitin-dependent protein catabolic process"/>
    <property type="evidence" value="ECO:0007669"/>
    <property type="project" value="TreeGrafter"/>
</dbReference>
<dbReference type="GeneID" id="94827648"/>
<dbReference type="Gene3D" id="3.30.420.210">
    <property type="entry name" value="SEP domain"/>
    <property type="match status" value="1"/>
</dbReference>
<feature type="region of interest" description="Disordered" evidence="1">
    <location>
        <begin position="171"/>
        <end position="217"/>
    </location>
</feature>
<dbReference type="PROSITE" id="PS51399">
    <property type="entry name" value="SEP"/>
    <property type="match status" value="1"/>
</dbReference>
<dbReference type="OrthoDB" id="25887at2759"/>
<dbReference type="SUPFAM" id="SSF54236">
    <property type="entry name" value="Ubiquitin-like"/>
    <property type="match status" value="1"/>
</dbReference>
<dbReference type="Gene3D" id="1.10.8.10">
    <property type="entry name" value="DNA helicase RuvA subunit, C-terminal domain"/>
    <property type="match status" value="1"/>
</dbReference>
<dbReference type="Proteomes" id="UP000179807">
    <property type="component" value="Unassembled WGS sequence"/>
</dbReference>
<dbReference type="Pfam" id="PF14555">
    <property type="entry name" value="UBA_4"/>
    <property type="match status" value="1"/>
</dbReference>
<proteinExistence type="predicted"/>
<dbReference type="InterPro" id="IPR036241">
    <property type="entry name" value="NSFL1C_SEP_dom_sf"/>
</dbReference>
<keyword evidence="4" id="KW-1185">Reference proteome</keyword>
<dbReference type="SUPFAM" id="SSF46934">
    <property type="entry name" value="UBA-like"/>
    <property type="match status" value="1"/>
</dbReference>
<dbReference type="AlphaFoldDB" id="A0A1J4K0I7"/>
<protein>
    <recommendedName>
        <fullName evidence="2">SEP domain-containing protein</fullName>
    </recommendedName>
</protein>
<evidence type="ECO:0000259" key="2">
    <source>
        <dbReference type="PROSITE" id="PS51399"/>
    </source>
</evidence>
<comment type="caution">
    <text evidence="3">The sequence shown here is derived from an EMBL/GenBank/DDBJ whole genome shotgun (WGS) entry which is preliminary data.</text>
</comment>
<feature type="compositionally biased region" description="Pro residues" evidence="1">
    <location>
        <begin position="42"/>
        <end position="68"/>
    </location>
</feature>
<dbReference type="Gene3D" id="3.10.20.90">
    <property type="entry name" value="Phosphatidylinositol 3-kinase Catalytic Subunit, Chain A, domain 1"/>
    <property type="match status" value="1"/>
</dbReference>
<reference evidence="3" key="1">
    <citation type="submission" date="2016-10" db="EMBL/GenBank/DDBJ databases">
        <authorList>
            <person name="Benchimol M."/>
            <person name="Almeida L.G."/>
            <person name="Vasconcelos A.T."/>
            <person name="Perreira-Neves A."/>
            <person name="Rosa I.A."/>
            <person name="Tasca T."/>
            <person name="Bogo M.R."/>
            <person name="de Souza W."/>
        </authorList>
    </citation>
    <scope>NUCLEOTIDE SEQUENCE [LARGE SCALE GENOMIC DNA]</scope>
    <source>
        <strain evidence="3">K</strain>
    </source>
</reference>
<name>A0A1J4K0I7_9EUKA</name>
<feature type="domain" description="SEP" evidence="2">
    <location>
        <begin position="110"/>
        <end position="173"/>
    </location>
</feature>
<dbReference type="GO" id="GO:0061025">
    <property type="term" value="P:membrane fusion"/>
    <property type="evidence" value="ECO:0007669"/>
    <property type="project" value="TreeGrafter"/>
</dbReference>
<evidence type="ECO:0000256" key="1">
    <source>
        <dbReference type="SAM" id="MobiDB-lite"/>
    </source>
</evidence>
<dbReference type="PANTHER" id="PTHR23333:SF20">
    <property type="entry name" value="NSFL1 COFACTOR P47"/>
    <property type="match status" value="1"/>
</dbReference>
<dbReference type="EMBL" id="MLAK01000782">
    <property type="protein sequence ID" value="OHT04755.1"/>
    <property type="molecule type" value="Genomic_DNA"/>
</dbReference>